<dbReference type="RefSeq" id="XP_033581625.1">
    <property type="nucleotide sequence ID" value="XM_033718961.1"/>
</dbReference>
<reference evidence="3" key="3">
    <citation type="submission" date="2025-04" db="UniProtKB">
        <authorList>
            <consortium name="RefSeq"/>
        </authorList>
    </citation>
    <scope>IDENTIFICATION</scope>
    <source>
        <strain evidence="3">CBS 304.34</strain>
    </source>
</reference>
<accession>A0A6A6Z0P2</accession>
<reference evidence="3" key="2">
    <citation type="submission" date="2020-04" db="EMBL/GenBank/DDBJ databases">
        <authorList>
            <consortium name="NCBI Genome Project"/>
        </authorList>
    </citation>
    <scope>NUCLEOTIDE SEQUENCE</scope>
    <source>
        <strain evidence="3">CBS 304.34</strain>
    </source>
</reference>
<dbReference type="Proteomes" id="UP000504636">
    <property type="component" value="Unplaced"/>
</dbReference>
<proteinExistence type="predicted"/>
<dbReference type="GeneID" id="54459854"/>
<evidence type="ECO:0000313" key="3">
    <source>
        <dbReference type="RefSeq" id="XP_033581625.1"/>
    </source>
</evidence>
<name>A0A6A6Z0P2_9PEZI</name>
<sequence>MCRLETAQWILDCALWLPSAVPLSFAPLTGVFRVASSRAGLLPSLPSADRRVFSPSPSLASSLRTYKSPSKLISRLKKGGIMGFDPRRS</sequence>
<dbReference type="AlphaFoldDB" id="A0A6A6Z0P2"/>
<keyword evidence="2" id="KW-1185">Reference proteome</keyword>
<reference evidence="1 3" key="1">
    <citation type="journal article" date="2020" name="Stud. Mycol.">
        <title>101 Dothideomycetes genomes: a test case for predicting lifestyles and emergence of pathogens.</title>
        <authorList>
            <person name="Haridas S."/>
            <person name="Albert R."/>
            <person name="Binder M."/>
            <person name="Bloem J."/>
            <person name="Labutti K."/>
            <person name="Salamov A."/>
            <person name="Andreopoulos B."/>
            <person name="Baker S."/>
            <person name="Barry K."/>
            <person name="Bills G."/>
            <person name="Bluhm B."/>
            <person name="Cannon C."/>
            <person name="Castanera R."/>
            <person name="Culley D."/>
            <person name="Daum C."/>
            <person name="Ezra D."/>
            <person name="Gonzalez J."/>
            <person name="Henrissat B."/>
            <person name="Kuo A."/>
            <person name="Liang C."/>
            <person name="Lipzen A."/>
            <person name="Lutzoni F."/>
            <person name="Magnuson J."/>
            <person name="Mondo S."/>
            <person name="Nolan M."/>
            <person name="Ohm R."/>
            <person name="Pangilinan J."/>
            <person name="Park H.-J."/>
            <person name="Ramirez L."/>
            <person name="Alfaro M."/>
            <person name="Sun H."/>
            <person name="Tritt A."/>
            <person name="Yoshinaga Y."/>
            <person name="Zwiers L.-H."/>
            <person name="Turgeon B."/>
            <person name="Goodwin S."/>
            <person name="Spatafora J."/>
            <person name="Crous P."/>
            <person name="Grigoriev I."/>
        </authorList>
    </citation>
    <scope>NUCLEOTIDE SEQUENCE</scope>
    <source>
        <strain evidence="1 3">CBS 304.34</strain>
    </source>
</reference>
<gene>
    <name evidence="1 3" type="ORF">BDZ99DRAFT_458657</name>
</gene>
<dbReference type="EMBL" id="MU003694">
    <property type="protein sequence ID" value="KAF2814661.1"/>
    <property type="molecule type" value="Genomic_DNA"/>
</dbReference>
<evidence type="ECO:0000313" key="2">
    <source>
        <dbReference type="Proteomes" id="UP000504636"/>
    </source>
</evidence>
<protein>
    <submittedName>
        <fullName evidence="1 3">Uncharacterized protein</fullName>
    </submittedName>
</protein>
<evidence type="ECO:0000313" key="1">
    <source>
        <dbReference type="EMBL" id="KAF2814661.1"/>
    </source>
</evidence>
<organism evidence="1">
    <name type="scientific">Mytilinidion resinicola</name>
    <dbReference type="NCBI Taxonomy" id="574789"/>
    <lineage>
        <taxon>Eukaryota</taxon>
        <taxon>Fungi</taxon>
        <taxon>Dikarya</taxon>
        <taxon>Ascomycota</taxon>
        <taxon>Pezizomycotina</taxon>
        <taxon>Dothideomycetes</taxon>
        <taxon>Pleosporomycetidae</taxon>
        <taxon>Mytilinidiales</taxon>
        <taxon>Mytilinidiaceae</taxon>
        <taxon>Mytilinidion</taxon>
    </lineage>
</organism>